<evidence type="ECO:0000256" key="3">
    <source>
        <dbReference type="ARBA" id="ARBA00013007"/>
    </source>
</evidence>
<evidence type="ECO:0000256" key="6">
    <source>
        <dbReference type="ARBA" id="ARBA00022679"/>
    </source>
</evidence>
<dbReference type="GO" id="GO:0042450">
    <property type="term" value="P:L-arginine biosynthetic process via ornithine"/>
    <property type="evidence" value="ECO:0007669"/>
    <property type="project" value="TreeGrafter"/>
</dbReference>
<dbReference type="NCBIfam" id="TIGR00658">
    <property type="entry name" value="orni_carb_tr"/>
    <property type="match status" value="1"/>
</dbReference>
<sequence length="367" mass="39998">MFRLSALRSVLSPMSSLARSVVAPGSIGNCKLHTAALASLPRDLITLADYSAEQIAALVESAADFKQKTKHEGQAFHPDQPLKGKTIAMLFSKRSTRTRVASESSIAYLGGHAMFLGKEDIQLGVNESLRDSAQVISSMVDGIFARVGAHSDIATMAKHSTVPVINALCDENHPTQILADLLTIWEVFAPRRPGSQSIFDVLRGLNVAWVGDANNIVYEMLAAMPKCGINMNVCTPAKYPIPEAIRQRASLDAQSASTSVSYSHDPLVAVSGADVIVTDTWVSMGQEGEKAQRLLDFDGYQVSVDMAQKGQANKDWVFMHCLPRKPEEVTDQVFYSDRSVVFQEAENRKWTILAAFNALLSKRALSN</sequence>
<dbReference type="InterPro" id="IPR006132">
    <property type="entry name" value="Asp/Orn_carbamoyltranf_P-bd"/>
</dbReference>
<dbReference type="PRINTS" id="PR00102">
    <property type="entry name" value="OTCASE"/>
</dbReference>
<dbReference type="GO" id="GO:0005739">
    <property type="term" value="C:mitochondrion"/>
    <property type="evidence" value="ECO:0007669"/>
    <property type="project" value="TreeGrafter"/>
</dbReference>
<dbReference type="Pfam" id="PF02729">
    <property type="entry name" value="OTCace_N"/>
    <property type="match status" value="1"/>
</dbReference>
<evidence type="ECO:0000256" key="7">
    <source>
        <dbReference type="RuleBase" id="RU003634"/>
    </source>
</evidence>
<accession>A0A9W8BLI5</accession>
<organism evidence="10 11">
    <name type="scientific">Coemansia thaxteri</name>
    <dbReference type="NCBI Taxonomy" id="2663907"/>
    <lineage>
        <taxon>Eukaryota</taxon>
        <taxon>Fungi</taxon>
        <taxon>Fungi incertae sedis</taxon>
        <taxon>Zoopagomycota</taxon>
        <taxon>Kickxellomycotina</taxon>
        <taxon>Kickxellomycetes</taxon>
        <taxon>Kickxellales</taxon>
        <taxon>Kickxellaceae</taxon>
        <taxon>Coemansia</taxon>
    </lineage>
</organism>
<dbReference type="GO" id="GO:0016597">
    <property type="term" value="F:amino acid binding"/>
    <property type="evidence" value="ECO:0007669"/>
    <property type="project" value="InterPro"/>
</dbReference>
<dbReference type="SUPFAM" id="SSF53671">
    <property type="entry name" value="Aspartate/ornithine carbamoyltransferase"/>
    <property type="match status" value="1"/>
</dbReference>
<evidence type="ECO:0000256" key="1">
    <source>
        <dbReference type="ARBA" id="ARBA00004975"/>
    </source>
</evidence>
<evidence type="ECO:0000259" key="8">
    <source>
        <dbReference type="Pfam" id="PF00185"/>
    </source>
</evidence>
<evidence type="ECO:0000313" key="11">
    <source>
        <dbReference type="Proteomes" id="UP001150907"/>
    </source>
</evidence>
<keyword evidence="4" id="KW-0055">Arginine biosynthesis</keyword>
<dbReference type="Proteomes" id="UP001150907">
    <property type="component" value="Unassembled WGS sequence"/>
</dbReference>
<dbReference type="Pfam" id="PF00185">
    <property type="entry name" value="OTCace"/>
    <property type="match status" value="1"/>
</dbReference>
<evidence type="ECO:0000256" key="2">
    <source>
        <dbReference type="ARBA" id="ARBA00007805"/>
    </source>
</evidence>
<dbReference type="OrthoDB" id="10252326at2759"/>
<evidence type="ECO:0000256" key="5">
    <source>
        <dbReference type="ARBA" id="ARBA00022605"/>
    </source>
</evidence>
<dbReference type="PANTHER" id="PTHR45753">
    <property type="entry name" value="ORNITHINE CARBAMOYLTRANSFERASE, MITOCHONDRIAL"/>
    <property type="match status" value="1"/>
</dbReference>
<dbReference type="Gene3D" id="3.40.50.1370">
    <property type="entry name" value="Aspartate/ornithine carbamoyltransferase"/>
    <property type="match status" value="2"/>
</dbReference>
<evidence type="ECO:0000313" key="10">
    <source>
        <dbReference type="EMBL" id="KAJ2006129.1"/>
    </source>
</evidence>
<dbReference type="InterPro" id="IPR002292">
    <property type="entry name" value="Orn/put_carbamltrans"/>
</dbReference>
<dbReference type="PROSITE" id="PS00097">
    <property type="entry name" value="CARBAMOYLTRANSFERASE"/>
    <property type="match status" value="1"/>
</dbReference>
<dbReference type="NCBIfam" id="NF001986">
    <property type="entry name" value="PRK00779.1"/>
    <property type="match status" value="1"/>
</dbReference>
<reference evidence="10" key="1">
    <citation type="submission" date="2022-07" db="EMBL/GenBank/DDBJ databases">
        <title>Phylogenomic reconstructions and comparative analyses of Kickxellomycotina fungi.</title>
        <authorList>
            <person name="Reynolds N.K."/>
            <person name="Stajich J.E."/>
            <person name="Barry K."/>
            <person name="Grigoriev I.V."/>
            <person name="Crous P."/>
            <person name="Smith M.E."/>
        </authorList>
    </citation>
    <scope>NUCLEOTIDE SEQUENCE</scope>
    <source>
        <strain evidence="10">IMI 214461</strain>
    </source>
</reference>
<dbReference type="GO" id="GO:0019240">
    <property type="term" value="P:citrulline biosynthetic process"/>
    <property type="evidence" value="ECO:0007669"/>
    <property type="project" value="TreeGrafter"/>
</dbReference>
<comment type="caution">
    <text evidence="10">The sequence shown here is derived from an EMBL/GenBank/DDBJ whole genome shotgun (WGS) entry which is preliminary data.</text>
</comment>
<keyword evidence="11" id="KW-1185">Reference proteome</keyword>
<feature type="domain" description="Aspartate/ornithine carbamoyltransferase carbamoyl-P binding" evidence="9">
    <location>
        <begin position="42"/>
        <end position="186"/>
    </location>
</feature>
<comment type="pathway">
    <text evidence="1">Amino-acid biosynthesis; L-arginine biosynthesis; L-arginine from L-ornithine and carbamoyl phosphate: step 1/3.</text>
</comment>
<gene>
    <name evidence="10" type="primary">ARG3</name>
    <name evidence="10" type="ORF">H4R26_001558</name>
</gene>
<keyword evidence="6 7" id="KW-0808">Transferase</keyword>
<feature type="domain" description="Aspartate/ornithine carbamoyltransferase Asp/Orn-binding" evidence="8">
    <location>
        <begin position="204"/>
        <end position="356"/>
    </location>
</feature>
<keyword evidence="5" id="KW-0028">Amino-acid biosynthesis</keyword>
<dbReference type="AlphaFoldDB" id="A0A9W8BLI5"/>
<protein>
    <recommendedName>
        <fullName evidence="3">ornithine carbamoyltransferase</fullName>
        <ecNumber evidence="3">2.1.3.3</ecNumber>
    </recommendedName>
</protein>
<proteinExistence type="inferred from homology"/>
<evidence type="ECO:0000259" key="9">
    <source>
        <dbReference type="Pfam" id="PF02729"/>
    </source>
</evidence>
<dbReference type="PANTHER" id="PTHR45753:SF3">
    <property type="entry name" value="ORNITHINE TRANSCARBAMYLASE, MITOCHONDRIAL"/>
    <property type="match status" value="1"/>
</dbReference>
<evidence type="ECO:0000256" key="4">
    <source>
        <dbReference type="ARBA" id="ARBA00022571"/>
    </source>
</evidence>
<dbReference type="FunFam" id="3.40.50.1370:FF:000009">
    <property type="entry name" value="Ornithine carbamoyltransferase, mitochondrial"/>
    <property type="match status" value="1"/>
</dbReference>
<name>A0A9W8BLI5_9FUNG</name>
<dbReference type="EMBL" id="JANBQF010000071">
    <property type="protein sequence ID" value="KAJ2006129.1"/>
    <property type="molecule type" value="Genomic_DNA"/>
</dbReference>
<dbReference type="EC" id="2.1.3.3" evidence="3"/>
<dbReference type="GO" id="GO:0004585">
    <property type="term" value="F:ornithine carbamoyltransferase activity"/>
    <property type="evidence" value="ECO:0007669"/>
    <property type="project" value="UniProtKB-EC"/>
</dbReference>
<dbReference type="InterPro" id="IPR036901">
    <property type="entry name" value="Asp/Orn_carbamoylTrfase_sf"/>
</dbReference>
<comment type="similarity">
    <text evidence="2">Belongs to the aspartate/ornithine carbamoyltransferase superfamily. OTCase family.</text>
</comment>
<dbReference type="PRINTS" id="PR00100">
    <property type="entry name" value="AOTCASE"/>
</dbReference>
<dbReference type="InterPro" id="IPR006130">
    <property type="entry name" value="Asp/Orn_carbamoylTrfase"/>
</dbReference>
<dbReference type="InterPro" id="IPR006131">
    <property type="entry name" value="Asp_carbamoyltransf_Asp/Orn-bd"/>
</dbReference>